<dbReference type="Gene3D" id="3.40.50.720">
    <property type="entry name" value="NAD(P)-binding Rossmann-like Domain"/>
    <property type="match status" value="1"/>
</dbReference>
<feature type="domain" description="NAD-dependent epimerase/dehydratase" evidence="1">
    <location>
        <begin position="16"/>
        <end position="202"/>
    </location>
</feature>
<dbReference type="PANTHER" id="PTHR48079">
    <property type="entry name" value="PROTEIN YEEZ"/>
    <property type="match status" value="1"/>
</dbReference>
<evidence type="ECO:0000313" key="2">
    <source>
        <dbReference type="EMBL" id="MFC0676752.1"/>
    </source>
</evidence>
<proteinExistence type="predicted"/>
<protein>
    <submittedName>
        <fullName evidence="2">NAD-dependent epimerase/dehydratase family protein</fullName>
    </submittedName>
</protein>
<dbReference type="Proteomes" id="UP001589896">
    <property type="component" value="Unassembled WGS sequence"/>
</dbReference>
<dbReference type="InterPro" id="IPR051783">
    <property type="entry name" value="NAD(P)-dependent_oxidoreduct"/>
</dbReference>
<evidence type="ECO:0000313" key="3">
    <source>
        <dbReference type="Proteomes" id="UP001589896"/>
    </source>
</evidence>
<dbReference type="PANTHER" id="PTHR48079:SF6">
    <property type="entry name" value="NAD(P)-BINDING DOMAIN-CONTAINING PROTEIN-RELATED"/>
    <property type="match status" value="1"/>
</dbReference>
<organism evidence="2 3">
    <name type="scientific">Lysobacter korlensis</name>
    <dbReference type="NCBI Taxonomy" id="553636"/>
    <lineage>
        <taxon>Bacteria</taxon>
        <taxon>Pseudomonadati</taxon>
        <taxon>Pseudomonadota</taxon>
        <taxon>Gammaproteobacteria</taxon>
        <taxon>Lysobacterales</taxon>
        <taxon>Lysobacteraceae</taxon>
        <taxon>Lysobacter</taxon>
    </lineage>
</organism>
<gene>
    <name evidence="2" type="ORF">ACFFGH_02645</name>
</gene>
<comment type="caution">
    <text evidence="2">The sequence shown here is derived from an EMBL/GenBank/DDBJ whole genome shotgun (WGS) entry which is preliminary data.</text>
</comment>
<accession>A0ABV6RK37</accession>
<dbReference type="RefSeq" id="WP_386664565.1">
    <property type="nucleotide sequence ID" value="NZ_JBHLTG010000001.1"/>
</dbReference>
<reference evidence="2 3" key="1">
    <citation type="submission" date="2024-09" db="EMBL/GenBank/DDBJ databases">
        <authorList>
            <person name="Sun Q."/>
            <person name="Mori K."/>
        </authorList>
    </citation>
    <scope>NUCLEOTIDE SEQUENCE [LARGE SCALE GENOMIC DNA]</scope>
    <source>
        <strain evidence="2 3">KCTC 23076</strain>
    </source>
</reference>
<dbReference type="SUPFAM" id="SSF51735">
    <property type="entry name" value="NAD(P)-binding Rossmann-fold domains"/>
    <property type="match status" value="1"/>
</dbReference>
<dbReference type="InterPro" id="IPR001509">
    <property type="entry name" value="Epimerase_deHydtase"/>
</dbReference>
<name>A0ABV6RK37_9GAMM</name>
<dbReference type="InterPro" id="IPR036291">
    <property type="entry name" value="NAD(P)-bd_dom_sf"/>
</dbReference>
<evidence type="ECO:0000259" key="1">
    <source>
        <dbReference type="Pfam" id="PF01370"/>
    </source>
</evidence>
<sequence>MSHPLGIPESDRPTTLIAGAGDVGQRLAQLRASRGDAVLALRRRPLAAAAGVHNVSADLISGEGLASLPRAVDAIVFCAAPDHRDEATYRALFVDGLQRLVDTVDARRVVFVSSTAVYGEVEGEWVDEATPARPPAFNGRVLHEAEHRAQLHAGGTALRLSGLYGPGRGALLRRARAGTPGRPHWTNRIHVDDAATALSHLLDLSDIEPVYCGTDDVPALEHELFAWIRDAEGLPPVPAERGPVSGRRVSNARLRASGWQPRHADFRSGYASLVMREA</sequence>
<dbReference type="Pfam" id="PF01370">
    <property type="entry name" value="Epimerase"/>
    <property type="match status" value="1"/>
</dbReference>
<dbReference type="EMBL" id="JBHLTG010000001">
    <property type="protein sequence ID" value="MFC0676752.1"/>
    <property type="molecule type" value="Genomic_DNA"/>
</dbReference>
<keyword evidence="3" id="KW-1185">Reference proteome</keyword>